<gene>
    <name evidence="1" type="ORF">HCN08_06910</name>
</gene>
<organism evidence="1 2">
    <name type="scientific">Actinacidiphila epipremni</name>
    <dbReference type="NCBI Taxonomy" id="2053013"/>
    <lineage>
        <taxon>Bacteria</taxon>
        <taxon>Bacillati</taxon>
        <taxon>Actinomycetota</taxon>
        <taxon>Actinomycetes</taxon>
        <taxon>Kitasatosporales</taxon>
        <taxon>Streptomycetaceae</taxon>
        <taxon>Actinacidiphila</taxon>
    </lineage>
</organism>
<evidence type="ECO:0008006" key="3">
    <source>
        <dbReference type="Google" id="ProtNLM"/>
    </source>
</evidence>
<accession>A0ABX0ZK85</accession>
<sequence length="236" mass="24136">MPQPPEGTLDLLARLDEGSSRTVRVGVLLPWANVAVETELPRLGLTHTVFHHARLVPESRTTAVDHIFWSGLREAAAGALDSLSHVPLDAVVLACTSAGFTGGPEMPPGVVTAFDALVGTLTSARLGRVVLATPYPSPVTAAESDALAKAGIDVLAHVSLGLDDGYPAVSAEKVLALVSALPEGAVQAADAVVLSCTGWHTLPVVQDVEQATGKPVITSNLAIGLLAARLSAGATL</sequence>
<reference evidence="1 2" key="1">
    <citation type="submission" date="2020-03" db="EMBL/GenBank/DDBJ databases">
        <title>WGS of actinomycetes isolated from Thailand.</title>
        <authorList>
            <person name="Thawai C."/>
        </authorList>
    </citation>
    <scope>NUCLEOTIDE SEQUENCE [LARGE SCALE GENOMIC DNA]</scope>
    <source>
        <strain evidence="1 2">PRB2-1</strain>
    </source>
</reference>
<keyword evidence="2" id="KW-1185">Reference proteome</keyword>
<proteinExistence type="predicted"/>
<evidence type="ECO:0000313" key="2">
    <source>
        <dbReference type="Proteomes" id="UP000734511"/>
    </source>
</evidence>
<name>A0ABX0ZK85_9ACTN</name>
<dbReference type="InterPro" id="IPR053714">
    <property type="entry name" value="Iso_Racemase_Enz_sf"/>
</dbReference>
<dbReference type="RefSeq" id="WP_167981967.1">
    <property type="nucleotide sequence ID" value="NZ_JAATEJ010000003.1"/>
</dbReference>
<dbReference type="PANTHER" id="PTHR40267">
    <property type="entry name" value="BLR3294 PROTEIN"/>
    <property type="match status" value="1"/>
</dbReference>
<dbReference type="Pfam" id="PF17645">
    <property type="entry name" value="Amdase"/>
    <property type="match status" value="1"/>
</dbReference>
<dbReference type="InterPro" id="IPR026286">
    <property type="entry name" value="MaiA/AMDase"/>
</dbReference>
<comment type="caution">
    <text evidence="1">The sequence shown here is derived from an EMBL/GenBank/DDBJ whole genome shotgun (WGS) entry which is preliminary data.</text>
</comment>
<dbReference type="EMBL" id="JAATEJ010000003">
    <property type="protein sequence ID" value="NJP43136.1"/>
    <property type="molecule type" value="Genomic_DNA"/>
</dbReference>
<dbReference type="PANTHER" id="PTHR40267:SF1">
    <property type="entry name" value="BLR3294 PROTEIN"/>
    <property type="match status" value="1"/>
</dbReference>
<dbReference type="Gene3D" id="3.40.50.12500">
    <property type="match status" value="1"/>
</dbReference>
<protein>
    <recommendedName>
        <fullName evidence="3">Asp/Glu racemase</fullName>
    </recommendedName>
</protein>
<evidence type="ECO:0000313" key="1">
    <source>
        <dbReference type="EMBL" id="NJP43136.1"/>
    </source>
</evidence>
<dbReference type="Proteomes" id="UP000734511">
    <property type="component" value="Unassembled WGS sequence"/>
</dbReference>